<protein>
    <recommendedName>
        <fullName evidence="2">Azaphilone pigments biosynthesis cluster protein L N-terminal domain-containing protein</fullName>
    </recommendedName>
</protein>
<keyword evidence="4" id="KW-1185">Reference proteome</keyword>
<organism evidence="3 4">
    <name type="scientific">Lasiosphaeria miniovina</name>
    <dbReference type="NCBI Taxonomy" id="1954250"/>
    <lineage>
        <taxon>Eukaryota</taxon>
        <taxon>Fungi</taxon>
        <taxon>Dikarya</taxon>
        <taxon>Ascomycota</taxon>
        <taxon>Pezizomycotina</taxon>
        <taxon>Sordariomycetes</taxon>
        <taxon>Sordariomycetidae</taxon>
        <taxon>Sordariales</taxon>
        <taxon>Lasiosphaeriaceae</taxon>
        <taxon>Lasiosphaeria</taxon>
    </lineage>
</organism>
<dbReference type="InterPro" id="IPR031348">
    <property type="entry name" value="PigL_N"/>
</dbReference>
<dbReference type="Pfam" id="PF17111">
    <property type="entry name" value="PigL_N"/>
    <property type="match status" value="1"/>
</dbReference>
<name>A0AA40DN54_9PEZI</name>
<evidence type="ECO:0000259" key="2">
    <source>
        <dbReference type="Pfam" id="PF17111"/>
    </source>
</evidence>
<proteinExistence type="predicted"/>
<evidence type="ECO:0000256" key="1">
    <source>
        <dbReference type="SAM" id="Coils"/>
    </source>
</evidence>
<sequence>MDPFSISAGCLGLVATITKVSTSITAFVKDLRQTRRDLDNVSRELTSLKTILELLLEDDKTPTVILPESMATHVSGILSNCDIVVLDTEKCLAKYKQDSLSRRISWVASGRDDIAKLLRELESYKSALELGLDMLQL</sequence>
<keyword evidence="1" id="KW-0175">Coiled coil</keyword>
<feature type="coiled-coil region" evidence="1">
    <location>
        <begin position="31"/>
        <end position="58"/>
    </location>
</feature>
<dbReference type="RefSeq" id="XP_060291057.1">
    <property type="nucleotide sequence ID" value="XM_060440387.1"/>
</dbReference>
<reference evidence="3" key="1">
    <citation type="submission" date="2023-06" db="EMBL/GenBank/DDBJ databases">
        <title>Genome-scale phylogeny and comparative genomics of the fungal order Sordariales.</title>
        <authorList>
            <consortium name="Lawrence Berkeley National Laboratory"/>
            <person name="Hensen N."/>
            <person name="Bonometti L."/>
            <person name="Westerberg I."/>
            <person name="Brannstrom I.O."/>
            <person name="Guillou S."/>
            <person name="Cros-Aarteil S."/>
            <person name="Calhoun S."/>
            <person name="Haridas S."/>
            <person name="Kuo A."/>
            <person name="Mondo S."/>
            <person name="Pangilinan J."/>
            <person name="Riley R."/>
            <person name="LaButti K."/>
            <person name="Andreopoulos B."/>
            <person name="Lipzen A."/>
            <person name="Chen C."/>
            <person name="Yanf M."/>
            <person name="Daum C."/>
            <person name="Ng V."/>
            <person name="Clum A."/>
            <person name="Steindorff A."/>
            <person name="Ohm R."/>
            <person name="Martin F."/>
            <person name="Silar P."/>
            <person name="Natvig D."/>
            <person name="Lalanne C."/>
            <person name="Gautier V."/>
            <person name="Ament-velasquez S.L."/>
            <person name="Kruys A."/>
            <person name="Hutchinson M.I."/>
            <person name="Powell A.J."/>
            <person name="Barry K."/>
            <person name="Miller A.N."/>
            <person name="Grigoriev I.V."/>
            <person name="Debuchy R."/>
            <person name="Gladieux P."/>
            <person name="Thoren M.H."/>
            <person name="Johannesson H."/>
        </authorList>
    </citation>
    <scope>NUCLEOTIDE SEQUENCE</scope>
    <source>
        <strain evidence="3">SMH2392-1A</strain>
    </source>
</reference>
<feature type="domain" description="Azaphilone pigments biosynthesis cluster protein L N-terminal" evidence="2">
    <location>
        <begin position="1"/>
        <end position="136"/>
    </location>
</feature>
<comment type="caution">
    <text evidence="3">The sequence shown here is derived from an EMBL/GenBank/DDBJ whole genome shotgun (WGS) entry which is preliminary data.</text>
</comment>
<gene>
    <name evidence="3" type="ORF">B0T26DRAFT_679723</name>
</gene>
<accession>A0AA40DN54</accession>
<dbReference type="EMBL" id="JAUIRO010000007">
    <property type="protein sequence ID" value="KAK0705963.1"/>
    <property type="molecule type" value="Genomic_DNA"/>
</dbReference>
<evidence type="ECO:0000313" key="4">
    <source>
        <dbReference type="Proteomes" id="UP001172101"/>
    </source>
</evidence>
<dbReference type="GeneID" id="85323657"/>
<evidence type="ECO:0000313" key="3">
    <source>
        <dbReference type="EMBL" id="KAK0705963.1"/>
    </source>
</evidence>
<dbReference type="Proteomes" id="UP001172101">
    <property type="component" value="Unassembled WGS sequence"/>
</dbReference>
<dbReference type="AlphaFoldDB" id="A0AA40DN54"/>